<dbReference type="PANTHER" id="PTHR10050">
    <property type="entry name" value="DOLICHYL-PHOSPHATE-MANNOSE--PROTEIN MANNOSYLTRANSFERASE"/>
    <property type="match status" value="1"/>
</dbReference>
<evidence type="ECO:0000256" key="9">
    <source>
        <dbReference type="ARBA" id="ARBA00093617"/>
    </source>
</evidence>
<dbReference type="InterPro" id="IPR027005">
    <property type="entry name" value="PMT-like"/>
</dbReference>
<dbReference type="Pfam" id="PF02366">
    <property type="entry name" value="PMT"/>
    <property type="match status" value="1"/>
</dbReference>
<protein>
    <recommendedName>
        <fullName evidence="9">Polyprenol-phosphate-mannose--protein mannosyltransferase</fullName>
    </recommendedName>
    <alternativeName>
        <fullName evidence="10">Protein O-mannosyltransferase</fullName>
    </alternativeName>
</protein>
<evidence type="ECO:0000256" key="1">
    <source>
        <dbReference type="ARBA" id="ARBA00004127"/>
    </source>
</evidence>
<dbReference type="AlphaFoldDB" id="A0A3P1TAI4"/>
<gene>
    <name evidence="13" type="ORF">EII34_07010</name>
</gene>
<proteinExistence type="inferred from homology"/>
<feature type="transmembrane region" description="Helical" evidence="11">
    <location>
        <begin position="325"/>
        <end position="347"/>
    </location>
</feature>
<evidence type="ECO:0000259" key="12">
    <source>
        <dbReference type="Pfam" id="PF02366"/>
    </source>
</evidence>
<feature type="domain" description="ArnT-like N-terminal" evidence="12">
    <location>
        <begin position="25"/>
        <end position="185"/>
    </location>
</feature>
<evidence type="ECO:0000256" key="4">
    <source>
        <dbReference type="ARBA" id="ARBA00022676"/>
    </source>
</evidence>
<dbReference type="GO" id="GO:0006493">
    <property type="term" value="P:protein O-linked glycosylation"/>
    <property type="evidence" value="ECO:0007669"/>
    <property type="project" value="InterPro"/>
</dbReference>
<feature type="transmembrane region" description="Helical" evidence="11">
    <location>
        <begin position="144"/>
        <end position="161"/>
    </location>
</feature>
<feature type="transmembrane region" description="Helical" evidence="11">
    <location>
        <begin position="529"/>
        <end position="550"/>
    </location>
</feature>
<evidence type="ECO:0000256" key="8">
    <source>
        <dbReference type="ARBA" id="ARBA00023136"/>
    </source>
</evidence>
<dbReference type="GO" id="GO:0016020">
    <property type="term" value="C:membrane"/>
    <property type="evidence" value="ECO:0007669"/>
    <property type="project" value="InterPro"/>
</dbReference>
<feature type="transmembrane region" description="Helical" evidence="11">
    <location>
        <begin position="447"/>
        <end position="464"/>
    </location>
</feature>
<comment type="similarity">
    <text evidence="3">Belongs to the glycosyltransferase 39 family.</text>
</comment>
<evidence type="ECO:0000313" key="13">
    <source>
        <dbReference type="EMBL" id="RRD05473.1"/>
    </source>
</evidence>
<comment type="pathway">
    <text evidence="2">Protein modification; protein glycosylation.</text>
</comment>
<dbReference type="Proteomes" id="UP000280819">
    <property type="component" value="Unassembled WGS sequence"/>
</dbReference>
<dbReference type="GO" id="GO:0000030">
    <property type="term" value="F:mannosyltransferase activity"/>
    <property type="evidence" value="ECO:0007669"/>
    <property type="project" value="InterPro"/>
</dbReference>
<evidence type="ECO:0000313" key="14">
    <source>
        <dbReference type="Proteomes" id="UP000280819"/>
    </source>
</evidence>
<evidence type="ECO:0000256" key="10">
    <source>
        <dbReference type="ARBA" id="ARBA00093644"/>
    </source>
</evidence>
<accession>A0A3P1TAI4</accession>
<keyword evidence="4" id="KW-0328">Glycosyltransferase</keyword>
<sequence>MLTTIDALEDGRLRDSRQGWLVASVIALVAFGLRIAGLGFPSKIVFDETYYAKDAWGMLQSGYERKWANNEQFQTNDKIAQGDLSGLLSDPDYVVHPPLGKWLIALGEHWFGMNSFGWRFMACVFGALLVFLTVLLARRVSRSTLVGGIAGVLLTFDGLAFTMSRIALLDIFQAVFCLAAVLALVVDRDWFRARLAAHLRAHDLTDLGGSFGPLLLFRPWRIVAGVMFGAACAVKWNSVYLMAVFGIVTVAWDLGARSLAGGGTLHVLTWRSWTVAVILSGAATAVLGGRLGYVLAGLLVAAVTALVLYAHVVGMLRSLVIDAPMAFVSTVVLAIPVYIASWSGWLFTSGGYFRNWGEQNPDDPVVKLLGAPLGSLWKYHVSAYEFHVGEGMMVNATHTYEAHPLGWLLTVRPIGIDAVNDIKRGEQGCEAVGDTCLRVISGIGTPLLWWMACAALVASLWWWLGRRDWRFAVPVLGVLAVWLPWFQYAGRPLFFFYAIVLLPFYVTGLAMAMGRLLGPANGPNRQRNAMFIGVAIALVVLNFAFIHPILTDTLLTRGQWLMRMWFGTWI</sequence>
<name>A0A3P1TAI4_9ACTN</name>
<feature type="transmembrane region" description="Helical" evidence="11">
    <location>
        <begin position="494"/>
        <end position="517"/>
    </location>
</feature>
<dbReference type="UniPathway" id="UPA00378"/>
<evidence type="ECO:0000256" key="7">
    <source>
        <dbReference type="ARBA" id="ARBA00022989"/>
    </source>
</evidence>
<keyword evidence="7 11" id="KW-1133">Transmembrane helix</keyword>
<comment type="subcellular location">
    <subcellularLocation>
        <location evidence="1">Endomembrane system</location>
        <topology evidence="1">Multi-pass membrane protein</topology>
    </subcellularLocation>
</comment>
<dbReference type="PANTHER" id="PTHR10050:SF46">
    <property type="entry name" value="PROTEIN O-MANNOSYL-TRANSFERASE 2"/>
    <property type="match status" value="1"/>
</dbReference>
<dbReference type="InterPro" id="IPR003342">
    <property type="entry name" value="ArnT-like_N"/>
</dbReference>
<keyword evidence="5 13" id="KW-0808">Transferase</keyword>
<organism evidence="13 14">
    <name type="scientific">Arachnia propionica</name>
    <dbReference type="NCBI Taxonomy" id="1750"/>
    <lineage>
        <taxon>Bacteria</taxon>
        <taxon>Bacillati</taxon>
        <taxon>Actinomycetota</taxon>
        <taxon>Actinomycetes</taxon>
        <taxon>Propionibacteriales</taxon>
        <taxon>Propionibacteriaceae</taxon>
        <taxon>Arachnia</taxon>
    </lineage>
</organism>
<comment type="caution">
    <text evidence="13">The sequence shown here is derived from an EMBL/GenBank/DDBJ whole genome shotgun (WGS) entry which is preliminary data.</text>
</comment>
<evidence type="ECO:0000256" key="5">
    <source>
        <dbReference type="ARBA" id="ARBA00022679"/>
    </source>
</evidence>
<reference evidence="13 14" key="1">
    <citation type="submission" date="2018-11" db="EMBL/GenBank/DDBJ databases">
        <title>Genomes From Bacteria Associated with the Canine Oral Cavity: a Test Case for Automated Genome-Based Taxonomic Assignment.</title>
        <authorList>
            <person name="Coil D.A."/>
            <person name="Jospin G."/>
            <person name="Darling A.E."/>
            <person name="Wallis C."/>
            <person name="Davis I.J."/>
            <person name="Harris S."/>
            <person name="Eisen J.A."/>
            <person name="Holcombe L.J."/>
            <person name="O'Flynn C."/>
        </authorList>
    </citation>
    <scope>NUCLEOTIDE SEQUENCE [LARGE SCALE GENOMIC DNA]</scope>
    <source>
        <strain evidence="13 14">OH887_COT-365</strain>
    </source>
</reference>
<dbReference type="GO" id="GO:0012505">
    <property type="term" value="C:endomembrane system"/>
    <property type="evidence" value="ECO:0007669"/>
    <property type="project" value="UniProtKB-SubCell"/>
</dbReference>
<evidence type="ECO:0000256" key="3">
    <source>
        <dbReference type="ARBA" id="ARBA00007222"/>
    </source>
</evidence>
<keyword evidence="6 11" id="KW-0812">Transmembrane</keyword>
<feature type="transmembrane region" description="Helical" evidence="11">
    <location>
        <begin position="293"/>
        <end position="313"/>
    </location>
</feature>
<dbReference type="EMBL" id="RQZG01000006">
    <property type="protein sequence ID" value="RRD05473.1"/>
    <property type="molecule type" value="Genomic_DNA"/>
</dbReference>
<keyword evidence="8 11" id="KW-0472">Membrane</keyword>
<evidence type="ECO:0000256" key="6">
    <source>
        <dbReference type="ARBA" id="ARBA00022692"/>
    </source>
</evidence>
<dbReference type="OrthoDB" id="9776737at2"/>
<feature type="transmembrane region" description="Helical" evidence="11">
    <location>
        <begin position="237"/>
        <end position="256"/>
    </location>
</feature>
<feature type="transmembrane region" description="Helical" evidence="11">
    <location>
        <begin position="20"/>
        <end position="40"/>
    </location>
</feature>
<evidence type="ECO:0000256" key="2">
    <source>
        <dbReference type="ARBA" id="ARBA00004922"/>
    </source>
</evidence>
<feature type="transmembrane region" description="Helical" evidence="11">
    <location>
        <begin position="116"/>
        <end position="137"/>
    </location>
</feature>
<evidence type="ECO:0000256" key="11">
    <source>
        <dbReference type="SAM" id="Phobius"/>
    </source>
</evidence>
<feature type="transmembrane region" description="Helical" evidence="11">
    <location>
        <begin position="268"/>
        <end position="287"/>
    </location>
</feature>
<feature type="transmembrane region" description="Helical" evidence="11">
    <location>
        <begin position="167"/>
        <end position="186"/>
    </location>
</feature>
<feature type="transmembrane region" description="Helical" evidence="11">
    <location>
        <begin position="471"/>
        <end position="488"/>
    </location>
</feature>